<organism evidence="1 2">
    <name type="scientific">Cricetulus griseus</name>
    <name type="common">Chinese hamster</name>
    <name type="synonym">Cricetulus barabensis griseus</name>
    <dbReference type="NCBI Taxonomy" id="10029"/>
    <lineage>
        <taxon>Eukaryota</taxon>
        <taxon>Metazoa</taxon>
        <taxon>Chordata</taxon>
        <taxon>Craniata</taxon>
        <taxon>Vertebrata</taxon>
        <taxon>Euteleostomi</taxon>
        <taxon>Mammalia</taxon>
        <taxon>Eutheria</taxon>
        <taxon>Euarchontoglires</taxon>
        <taxon>Glires</taxon>
        <taxon>Rodentia</taxon>
        <taxon>Myomorpha</taxon>
        <taxon>Muroidea</taxon>
        <taxon>Cricetidae</taxon>
        <taxon>Cricetinae</taxon>
        <taxon>Cricetulus</taxon>
    </lineage>
</organism>
<evidence type="ECO:0000313" key="2">
    <source>
        <dbReference type="Proteomes" id="UP000001075"/>
    </source>
</evidence>
<protein>
    <recommendedName>
        <fullName evidence="3">PH domain-containing protein</fullName>
    </recommendedName>
</protein>
<evidence type="ECO:0008006" key="3">
    <source>
        <dbReference type="Google" id="ProtNLM"/>
    </source>
</evidence>
<dbReference type="AlphaFoldDB" id="G3GZM0"/>
<dbReference type="InParanoid" id="G3GZM0"/>
<accession>G3GZM0</accession>
<name>G3GZM0_CRIGR</name>
<dbReference type="Proteomes" id="UP000001075">
    <property type="component" value="Unassembled WGS sequence"/>
</dbReference>
<gene>
    <name evidence="1" type="ORF">I79_003307</name>
</gene>
<dbReference type="EMBL" id="JH000079">
    <property type="protein sequence ID" value="EGV93300.1"/>
    <property type="molecule type" value="Genomic_DNA"/>
</dbReference>
<evidence type="ECO:0000313" key="1">
    <source>
        <dbReference type="EMBL" id="EGV93300.1"/>
    </source>
</evidence>
<sequence>MSDNSLQEWITRIRDHTNNMVSVTTGCQFELRQQSVVTDAITRPLSPDTVYPLLSNQMDSSRFLSRNTQKVDSQLLPFPGIQEFQP</sequence>
<reference evidence="2" key="1">
    <citation type="journal article" date="2011" name="Nat. Biotechnol.">
        <title>The genomic sequence of the Chinese hamster ovary (CHO)-K1 cell line.</title>
        <authorList>
            <person name="Xu X."/>
            <person name="Nagarajan H."/>
            <person name="Lewis N.E."/>
            <person name="Pan S."/>
            <person name="Cai Z."/>
            <person name="Liu X."/>
            <person name="Chen W."/>
            <person name="Xie M."/>
            <person name="Wang W."/>
            <person name="Hammond S."/>
            <person name="Andersen M.R."/>
            <person name="Neff N."/>
            <person name="Passarelli B."/>
            <person name="Koh W."/>
            <person name="Fan H.C."/>
            <person name="Wang J."/>
            <person name="Gui Y."/>
            <person name="Lee K.H."/>
            <person name="Betenbaugh M.J."/>
            <person name="Quake S.R."/>
            <person name="Famili I."/>
            <person name="Palsson B.O."/>
            <person name="Wang J."/>
        </authorList>
    </citation>
    <scope>NUCLEOTIDE SEQUENCE [LARGE SCALE GENOMIC DNA]</scope>
    <source>
        <strain evidence="2">CHO K1 cell line</strain>
    </source>
</reference>
<proteinExistence type="predicted"/>